<reference evidence="1 2" key="1">
    <citation type="submission" date="2019-09" db="EMBL/GenBank/DDBJ databases">
        <title>NBRP : Genome information of microbial organism related human and environment.</title>
        <authorList>
            <person name="Hattori M."/>
            <person name="Oshima K."/>
            <person name="Inaba H."/>
            <person name="Suda W."/>
            <person name="Sakamoto M."/>
            <person name="Iino T."/>
            <person name="Kitahara M."/>
            <person name="Oshida Y."/>
            <person name="Iida T."/>
            <person name="Kudo T."/>
            <person name="Itoh T."/>
            <person name="Ohkuma M."/>
        </authorList>
    </citation>
    <scope>NUCLEOTIDE SEQUENCE [LARGE SCALE GENOMIC DNA]</scope>
    <source>
        <strain evidence="1 2">Q-1</strain>
    </source>
</reference>
<proteinExistence type="predicted"/>
<protein>
    <submittedName>
        <fullName evidence="1">Uncharacterized protein</fullName>
    </submittedName>
</protein>
<dbReference type="Proteomes" id="UP000324996">
    <property type="component" value="Unassembled WGS sequence"/>
</dbReference>
<gene>
    <name evidence="1" type="ORF">JCM17846_12070</name>
</gene>
<sequence length="97" mass="10662">MRQSGIGIGNFIKIEKNRPRNMGGTIIGAGIMIRIRQVPGGIKNANIGGRQMLLQPIGGNQWRWCLAFHRATFEASEKDDMAIKASTLRWHASGCNA</sequence>
<accession>A0A5A7N7A3</accession>
<dbReference type="EMBL" id="BKCN01000004">
    <property type="protein sequence ID" value="GER03525.1"/>
    <property type="molecule type" value="Genomic_DNA"/>
</dbReference>
<evidence type="ECO:0000313" key="1">
    <source>
        <dbReference type="EMBL" id="GER03525.1"/>
    </source>
</evidence>
<comment type="caution">
    <text evidence="1">The sequence shown here is derived from an EMBL/GenBank/DDBJ whole genome shotgun (WGS) entry which is preliminary data.</text>
</comment>
<organism evidence="1 2">
    <name type="scientific">Iodidimonas nitroreducens</name>
    <dbReference type="NCBI Taxonomy" id="1236968"/>
    <lineage>
        <taxon>Bacteria</taxon>
        <taxon>Pseudomonadati</taxon>
        <taxon>Pseudomonadota</taxon>
        <taxon>Alphaproteobacteria</taxon>
        <taxon>Iodidimonadales</taxon>
        <taxon>Iodidimonadaceae</taxon>
        <taxon>Iodidimonas</taxon>
    </lineage>
</organism>
<evidence type="ECO:0000313" key="2">
    <source>
        <dbReference type="Proteomes" id="UP000324996"/>
    </source>
</evidence>
<name>A0A5A7N7A3_9PROT</name>
<dbReference type="AlphaFoldDB" id="A0A5A7N7A3"/>
<keyword evidence="2" id="KW-1185">Reference proteome</keyword>